<evidence type="ECO:0000256" key="1">
    <source>
        <dbReference type="ARBA" id="ARBA00006484"/>
    </source>
</evidence>
<comment type="caution">
    <text evidence="3">The sequence shown here is derived from an EMBL/GenBank/DDBJ whole genome shotgun (WGS) entry which is preliminary data.</text>
</comment>
<evidence type="ECO:0000313" key="3">
    <source>
        <dbReference type="EMBL" id="MDM9631689.1"/>
    </source>
</evidence>
<sequence>MKEFKENTADFALVIGGSQGLGLATVHKLLQEGIPVIAVHRDMRKDLAGIQVHFDRFTGMEVPFYSIHKDAIQEKGQEEILNEIKGILKPDQKIRLLVHSIAKGNLKPMDPGEGVAALSDVDFKLTGEAMAYSIYKWVQLLFRENLFSGDSRLVAFTSEGSNRVIPGYGAVAAAKAAMEAIIRQIAVEYAPRGLRANCVQAGVTPTASMKRIPGSAELLAHSTDRNPLGRLTRPEDVANAVYLLSRSEAAWITGTVIKVDGGESLC</sequence>
<organism evidence="3 4">
    <name type="scientific">Robiginitalea aurantiaca</name>
    <dbReference type="NCBI Taxonomy" id="3056915"/>
    <lineage>
        <taxon>Bacteria</taxon>
        <taxon>Pseudomonadati</taxon>
        <taxon>Bacteroidota</taxon>
        <taxon>Flavobacteriia</taxon>
        <taxon>Flavobacteriales</taxon>
        <taxon>Flavobacteriaceae</taxon>
        <taxon>Robiginitalea</taxon>
    </lineage>
</organism>
<dbReference type="RefSeq" id="WP_289725054.1">
    <property type="nucleotide sequence ID" value="NZ_JAUDUY010000004.1"/>
</dbReference>
<evidence type="ECO:0000313" key="4">
    <source>
        <dbReference type="Proteomes" id="UP001174839"/>
    </source>
</evidence>
<comment type="similarity">
    <text evidence="1">Belongs to the short-chain dehydrogenases/reductases (SDR) family.</text>
</comment>
<dbReference type="InterPro" id="IPR002347">
    <property type="entry name" value="SDR_fam"/>
</dbReference>
<dbReference type="InterPro" id="IPR036291">
    <property type="entry name" value="NAD(P)-bd_dom_sf"/>
</dbReference>
<keyword evidence="2" id="KW-0560">Oxidoreductase</keyword>
<gene>
    <name evidence="3" type="ORF">QU605_09420</name>
</gene>
<dbReference type="Proteomes" id="UP001174839">
    <property type="component" value="Unassembled WGS sequence"/>
</dbReference>
<dbReference type="SUPFAM" id="SSF51735">
    <property type="entry name" value="NAD(P)-binding Rossmann-fold domains"/>
    <property type="match status" value="1"/>
</dbReference>
<dbReference type="Pfam" id="PF13561">
    <property type="entry name" value="adh_short_C2"/>
    <property type="match status" value="1"/>
</dbReference>
<dbReference type="InterPro" id="IPR051122">
    <property type="entry name" value="SDR_DHRS6-like"/>
</dbReference>
<dbReference type="EMBL" id="JAUDUY010000004">
    <property type="protein sequence ID" value="MDM9631689.1"/>
    <property type="molecule type" value="Genomic_DNA"/>
</dbReference>
<dbReference type="PANTHER" id="PTHR43477">
    <property type="entry name" value="DIHYDROANTICAPSIN 7-DEHYDROGENASE"/>
    <property type="match status" value="1"/>
</dbReference>
<dbReference type="PRINTS" id="PR00081">
    <property type="entry name" value="GDHRDH"/>
</dbReference>
<protein>
    <submittedName>
        <fullName evidence="3">SDR family oxidoreductase</fullName>
    </submittedName>
</protein>
<accession>A0ABT7WFV1</accession>
<evidence type="ECO:0000256" key="2">
    <source>
        <dbReference type="ARBA" id="ARBA00023002"/>
    </source>
</evidence>
<reference evidence="3" key="1">
    <citation type="submission" date="2023-06" db="EMBL/GenBank/DDBJ databases">
        <title>Robiginitalea aurantiacus sp. nov. and Algoriphagus sediminis sp. nov., isolated from coastal sediment.</title>
        <authorList>
            <person name="Zhou Z.Y."/>
            <person name="An J."/>
            <person name="Jia Y.W."/>
            <person name="Du Z.J."/>
        </authorList>
    </citation>
    <scope>NUCLEOTIDE SEQUENCE</scope>
    <source>
        <strain evidence="3">M39</strain>
    </source>
</reference>
<name>A0ABT7WFV1_9FLAO</name>
<dbReference type="Gene3D" id="3.40.50.720">
    <property type="entry name" value="NAD(P)-binding Rossmann-like Domain"/>
    <property type="match status" value="2"/>
</dbReference>
<proteinExistence type="inferred from homology"/>
<dbReference type="PANTHER" id="PTHR43477:SF1">
    <property type="entry name" value="DIHYDROANTICAPSIN 7-DEHYDROGENASE"/>
    <property type="match status" value="1"/>
</dbReference>
<keyword evidence="4" id="KW-1185">Reference proteome</keyword>